<dbReference type="Gene3D" id="3.40.50.2300">
    <property type="match status" value="2"/>
</dbReference>
<comment type="similarity">
    <text evidence="2">Belongs to the bacterial solute-binding protein 2 family.</text>
</comment>
<proteinExistence type="inferred from homology"/>
<evidence type="ECO:0000256" key="4">
    <source>
        <dbReference type="SAM" id="SignalP"/>
    </source>
</evidence>
<dbReference type="GO" id="GO:0030313">
    <property type="term" value="C:cell envelope"/>
    <property type="evidence" value="ECO:0007669"/>
    <property type="project" value="UniProtKB-SubCell"/>
</dbReference>
<dbReference type="Proteomes" id="UP000198307">
    <property type="component" value="Unassembled WGS sequence"/>
</dbReference>
<evidence type="ECO:0000256" key="1">
    <source>
        <dbReference type="ARBA" id="ARBA00004196"/>
    </source>
</evidence>
<evidence type="ECO:0000256" key="2">
    <source>
        <dbReference type="ARBA" id="ARBA00007639"/>
    </source>
</evidence>
<gene>
    <name evidence="6" type="ORF">SAMN05444959_11555</name>
</gene>
<dbReference type="InterPro" id="IPR025997">
    <property type="entry name" value="SBP_2_dom"/>
</dbReference>
<organism evidence="6 7">
    <name type="scientific">Paracoccus seriniphilus</name>
    <dbReference type="NCBI Taxonomy" id="184748"/>
    <lineage>
        <taxon>Bacteria</taxon>
        <taxon>Pseudomonadati</taxon>
        <taxon>Pseudomonadota</taxon>
        <taxon>Alphaproteobacteria</taxon>
        <taxon>Rhodobacterales</taxon>
        <taxon>Paracoccaceae</taxon>
        <taxon>Paracoccus</taxon>
    </lineage>
</organism>
<dbReference type="EMBL" id="FZQB01000015">
    <property type="protein sequence ID" value="SNT76101.1"/>
    <property type="molecule type" value="Genomic_DNA"/>
</dbReference>
<evidence type="ECO:0000259" key="5">
    <source>
        <dbReference type="Pfam" id="PF13407"/>
    </source>
</evidence>
<keyword evidence="3 4" id="KW-0732">Signal</keyword>
<dbReference type="CDD" id="cd06301">
    <property type="entry name" value="PBP1_rhizopine_binding-like"/>
    <property type="match status" value="1"/>
</dbReference>
<protein>
    <submittedName>
        <fullName evidence="6">Monosaccharide ABC transporter substrate-binding protein, CUT2 family</fullName>
    </submittedName>
</protein>
<evidence type="ECO:0000256" key="3">
    <source>
        <dbReference type="ARBA" id="ARBA00022729"/>
    </source>
</evidence>
<dbReference type="OrthoDB" id="9773673at2"/>
<dbReference type="AlphaFoldDB" id="A0A239Q0K0"/>
<name>A0A239Q0K0_9RHOB</name>
<feature type="signal peptide" evidence="4">
    <location>
        <begin position="1"/>
        <end position="20"/>
    </location>
</feature>
<dbReference type="GO" id="GO:0030246">
    <property type="term" value="F:carbohydrate binding"/>
    <property type="evidence" value="ECO:0007669"/>
    <property type="project" value="UniProtKB-ARBA"/>
</dbReference>
<dbReference type="PANTHER" id="PTHR46847:SF1">
    <property type="entry name" value="D-ALLOSE-BINDING PERIPLASMIC PROTEIN-RELATED"/>
    <property type="match status" value="1"/>
</dbReference>
<dbReference type="PANTHER" id="PTHR46847">
    <property type="entry name" value="D-ALLOSE-BINDING PERIPLASMIC PROTEIN-RELATED"/>
    <property type="match status" value="1"/>
</dbReference>
<accession>A0A239Q0K0</accession>
<feature type="chain" id="PRO_5012399153" evidence="4">
    <location>
        <begin position="21"/>
        <end position="312"/>
    </location>
</feature>
<dbReference type="SUPFAM" id="SSF53822">
    <property type="entry name" value="Periplasmic binding protein-like I"/>
    <property type="match status" value="1"/>
</dbReference>
<dbReference type="Pfam" id="PF13407">
    <property type="entry name" value="Peripla_BP_4"/>
    <property type="match status" value="1"/>
</dbReference>
<evidence type="ECO:0000313" key="7">
    <source>
        <dbReference type="Proteomes" id="UP000198307"/>
    </source>
</evidence>
<dbReference type="InterPro" id="IPR028082">
    <property type="entry name" value="Peripla_BP_I"/>
</dbReference>
<feature type="domain" description="Periplasmic binding protein" evidence="5">
    <location>
        <begin position="23"/>
        <end position="288"/>
    </location>
</feature>
<dbReference type="RefSeq" id="WP_089345431.1">
    <property type="nucleotide sequence ID" value="NZ_CP067129.1"/>
</dbReference>
<comment type="subcellular location">
    <subcellularLocation>
        <location evidence="1">Cell envelope</location>
    </subcellularLocation>
</comment>
<keyword evidence="7" id="KW-1185">Reference proteome</keyword>
<reference evidence="6 7" key="1">
    <citation type="submission" date="2017-07" db="EMBL/GenBank/DDBJ databases">
        <authorList>
            <person name="Sun Z.S."/>
            <person name="Albrecht U."/>
            <person name="Echele G."/>
            <person name="Lee C.C."/>
        </authorList>
    </citation>
    <scope>NUCLEOTIDE SEQUENCE [LARGE SCALE GENOMIC DNA]</scope>
    <source>
        <strain evidence="6 7">DSM 14827</strain>
    </source>
</reference>
<sequence>MKTLIGASAVVLAMTSAAHAEKIGVTMAAFDDNFLTVLRAGMQEHAAELDSELQLEDAQNEVGKQLNQIQNFVASGVDAIIVNPVDTDATIPMTQLAEQAGIPLVYVNREPVNLKQLPANQAYVGSQEIEAGNQQGQHACELLKAMGKSEANVAILMGDLSNQAARLRTQGAEDVFATDECNFIKVVEKQTAMWQRTLGSDMVTNWLSTGLQLDAILANNDEMAVGAAQALRNSGADFDQIVVAGVDGTLDAKAMIQSGEIDHTVFQDAVGQGYGAVEAAVGLARGEEVKQITYIPFQLITPENLDQFASSN</sequence>
<evidence type="ECO:0000313" key="6">
    <source>
        <dbReference type="EMBL" id="SNT76101.1"/>
    </source>
</evidence>